<feature type="compositionally biased region" description="Basic and acidic residues" evidence="6">
    <location>
        <begin position="104"/>
        <end position="125"/>
    </location>
</feature>
<evidence type="ECO:0000256" key="3">
    <source>
        <dbReference type="ARBA" id="ARBA00022771"/>
    </source>
</evidence>
<dbReference type="Gene3D" id="3.30.160.60">
    <property type="entry name" value="Classic Zinc Finger"/>
    <property type="match status" value="1"/>
</dbReference>
<evidence type="ECO:0000256" key="2">
    <source>
        <dbReference type="ARBA" id="ARBA00022737"/>
    </source>
</evidence>
<dbReference type="PANTHER" id="PTHR13555">
    <property type="entry name" value="C2H2 ZINC FINGER CGI-62-RELATED"/>
    <property type="match status" value="1"/>
</dbReference>
<dbReference type="GO" id="GO:0008270">
    <property type="term" value="F:zinc ion binding"/>
    <property type="evidence" value="ECO:0007669"/>
    <property type="project" value="UniProtKB-KW"/>
</dbReference>
<keyword evidence="2" id="KW-0677">Repeat</keyword>
<organism evidence="8 9">
    <name type="scientific">Nephila pilipes</name>
    <name type="common">Giant wood spider</name>
    <name type="synonym">Nephila maculata</name>
    <dbReference type="NCBI Taxonomy" id="299642"/>
    <lineage>
        <taxon>Eukaryota</taxon>
        <taxon>Metazoa</taxon>
        <taxon>Ecdysozoa</taxon>
        <taxon>Arthropoda</taxon>
        <taxon>Chelicerata</taxon>
        <taxon>Arachnida</taxon>
        <taxon>Araneae</taxon>
        <taxon>Araneomorphae</taxon>
        <taxon>Entelegynae</taxon>
        <taxon>Araneoidea</taxon>
        <taxon>Nephilidae</taxon>
        <taxon>Nephila</taxon>
    </lineage>
</organism>
<reference evidence="8" key="1">
    <citation type="submission" date="2020-08" db="EMBL/GenBank/DDBJ databases">
        <title>Multicomponent nature underlies the extraordinary mechanical properties of spider dragline silk.</title>
        <authorList>
            <person name="Kono N."/>
            <person name="Nakamura H."/>
            <person name="Mori M."/>
            <person name="Yoshida Y."/>
            <person name="Ohtoshi R."/>
            <person name="Malay A.D."/>
            <person name="Moran D.A.P."/>
            <person name="Tomita M."/>
            <person name="Numata K."/>
            <person name="Arakawa K."/>
        </authorList>
    </citation>
    <scope>NUCLEOTIDE SEQUENCE</scope>
</reference>
<dbReference type="EMBL" id="BMAW01051918">
    <property type="protein sequence ID" value="GFS83236.1"/>
    <property type="molecule type" value="Genomic_DNA"/>
</dbReference>
<keyword evidence="3 5" id="KW-0863">Zinc-finger</keyword>
<evidence type="ECO:0000259" key="7">
    <source>
        <dbReference type="PROSITE" id="PS52027"/>
    </source>
</evidence>
<evidence type="ECO:0000313" key="9">
    <source>
        <dbReference type="Proteomes" id="UP000887013"/>
    </source>
</evidence>
<dbReference type="Pfam" id="PF13913">
    <property type="entry name" value="zf-C2HC_2"/>
    <property type="match status" value="1"/>
</dbReference>
<name>A0A8X6T6L5_NEPPI</name>
<dbReference type="OrthoDB" id="6433922at2759"/>
<comment type="caution">
    <text evidence="8">The sequence shown here is derived from an EMBL/GenBank/DDBJ whole genome shotgun (WGS) entry which is preliminary data.</text>
</comment>
<proteinExistence type="predicted"/>
<sequence>MTSKHPYLHCRLCGIRFRSDQVKEHERKCTYEENNSSNKRSVEKTKELFEPVSSKDSGVNELRDKYEYYNQDKKSPIYTEEKEINPHSNQESKDSPLNLASNAHNRENEDKRKVEINNKPHDQSKVETTSSYSKNSNRNSSGSTRSKAKTACESVSNKNEFEEERSRNTSENKSDNNIKTTKRSSHVKINDKSENSKTSSSNQEDKNHEKQEDGRRKRKSEGIRRGSSTTDEKREMASKPYPDDSEDQSGTKTPCPSEERLRISSKTDSEVEEVSDTLERLPEITESAETAYQKHLKALVPCTHCERTFRPDRLPIHERSCIERPKSRQYIVPEKDSETEN</sequence>
<dbReference type="Proteomes" id="UP000887013">
    <property type="component" value="Unassembled WGS sequence"/>
</dbReference>
<accession>A0A8X6T6L5</accession>
<evidence type="ECO:0000256" key="5">
    <source>
        <dbReference type="PROSITE-ProRule" id="PRU01371"/>
    </source>
</evidence>
<evidence type="ECO:0000313" key="8">
    <source>
        <dbReference type="EMBL" id="GFS83236.1"/>
    </source>
</evidence>
<feature type="compositionally biased region" description="Basic and acidic residues" evidence="6">
    <location>
        <begin position="61"/>
        <end position="94"/>
    </location>
</feature>
<feature type="compositionally biased region" description="Basic and acidic residues" evidence="6">
    <location>
        <begin position="164"/>
        <end position="176"/>
    </location>
</feature>
<protein>
    <recommendedName>
        <fullName evidence="7">C2HC/C3H-type domain-containing protein</fullName>
    </recommendedName>
</protein>
<feature type="region of interest" description="Disordered" evidence="6">
    <location>
        <begin position="22"/>
        <end position="279"/>
    </location>
</feature>
<keyword evidence="1" id="KW-0479">Metal-binding</keyword>
<feature type="compositionally biased region" description="Basic and acidic residues" evidence="6">
    <location>
        <begin position="203"/>
        <end position="237"/>
    </location>
</feature>
<evidence type="ECO:0000256" key="1">
    <source>
        <dbReference type="ARBA" id="ARBA00022723"/>
    </source>
</evidence>
<evidence type="ECO:0000256" key="4">
    <source>
        <dbReference type="ARBA" id="ARBA00022833"/>
    </source>
</evidence>
<dbReference type="AlphaFoldDB" id="A0A8X6T6L5"/>
<feature type="compositionally biased region" description="Basic and acidic residues" evidence="6">
    <location>
        <begin position="257"/>
        <end position="269"/>
    </location>
</feature>
<dbReference type="InterPro" id="IPR026319">
    <property type="entry name" value="ZC2HC1A/B-like"/>
</dbReference>
<gene>
    <name evidence="8" type="primary">AVEN_91071_1</name>
    <name evidence="8" type="ORF">NPIL_660711</name>
</gene>
<dbReference type="InterPro" id="IPR049899">
    <property type="entry name" value="Znf_C2HC_C3H"/>
</dbReference>
<keyword evidence="9" id="KW-1185">Reference proteome</keyword>
<feature type="compositionally biased region" description="Low complexity" evidence="6">
    <location>
        <begin position="128"/>
        <end position="145"/>
    </location>
</feature>
<feature type="domain" description="C2HC/C3H-type" evidence="7">
    <location>
        <begin position="298"/>
        <end position="327"/>
    </location>
</feature>
<feature type="compositionally biased region" description="Basic and acidic residues" evidence="6">
    <location>
        <begin position="40"/>
        <end position="49"/>
    </location>
</feature>
<dbReference type="PROSITE" id="PS52027">
    <property type="entry name" value="ZF_C2HC_C3H"/>
    <property type="match status" value="1"/>
</dbReference>
<keyword evidence="4" id="KW-0862">Zinc</keyword>
<evidence type="ECO:0000256" key="6">
    <source>
        <dbReference type="SAM" id="MobiDB-lite"/>
    </source>
</evidence>
<feature type="compositionally biased region" description="Basic and acidic residues" evidence="6">
    <location>
        <begin position="22"/>
        <end position="31"/>
    </location>
</feature>